<feature type="signal peptide" evidence="2">
    <location>
        <begin position="1"/>
        <end position="18"/>
    </location>
</feature>
<proteinExistence type="predicted"/>
<evidence type="ECO:0000313" key="3">
    <source>
        <dbReference type="EMBL" id="MBM7839477.1"/>
    </source>
</evidence>
<feature type="region of interest" description="Disordered" evidence="1">
    <location>
        <begin position="22"/>
        <end position="90"/>
    </location>
</feature>
<dbReference type="Proteomes" id="UP001179280">
    <property type="component" value="Unassembled WGS sequence"/>
</dbReference>
<feature type="compositionally biased region" description="Polar residues" evidence="1">
    <location>
        <begin position="22"/>
        <end position="36"/>
    </location>
</feature>
<evidence type="ECO:0000256" key="2">
    <source>
        <dbReference type="SAM" id="SignalP"/>
    </source>
</evidence>
<feature type="chain" id="PRO_5046070819" description="Lipoprotein" evidence="2">
    <location>
        <begin position="19"/>
        <end position="346"/>
    </location>
</feature>
<dbReference type="PROSITE" id="PS51257">
    <property type="entry name" value="PROKAR_LIPOPROTEIN"/>
    <property type="match status" value="1"/>
</dbReference>
<keyword evidence="4" id="KW-1185">Reference proteome</keyword>
<accession>A0ABS2SVD7</accession>
<protein>
    <recommendedName>
        <fullName evidence="5">Lipoprotein</fullName>
    </recommendedName>
</protein>
<evidence type="ECO:0000256" key="1">
    <source>
        <dbReference type="SAM" id="MobiDB-lite"/>
    </source>
</evidence>
<name>A0ABS2SVD7_9BACI</name>
<reference evidence="3" key="1">
    <citation type="submission" date="2021-01" db="EMBL/GenBank/DDBJ databases">
        <title>Genomic Encyclopedia of Type Strains, Phase IV (KMG-IV): sequencing the most valuable type-strain genomes for metagenomic binning, comparative biology and taxonomic classification.</title>
        <authorList>
            <person name="Goeker M."/>
        </authorList>
    </citation>
    <scope>NUCLEOTIDE SEQUENCE</scope>
    <source>
        <strain evidence="3">DSM 21943</strain>
    </source>
</reference>
<organism evidence="3 4">
    <name type="scientific">Shouchella xiaoxiensis</name>
    <dbReference type="NCBI Taxonomy" id="766895"/>
    <lineage>
        <taxon>Bacteria</taxon>
        <taxon>Bacillati</taxon>
        <taxon>Bacillota</taxon>
        <taxon>Bacilli</taxon>
        <taxon>Bacillales</taxon>
        <taxon>Bacillaceae</taxon>
        <taxon>Shouchella</taxon>
    </lineage>
</organism>
<sequence length="346" mass="38781">MKKMYVYTAVIGLTISLAACNTDNEANGDSTPSESASDQEHETNEVDTEPEAELDETEEAETENGEETEESNDTNETDEAGETDTDNEAEKVAGNYLIEVDFKANEAEEYETVFGLTRTTDDLTYEERIIQSLRANDPSHDELLTEMELEVEGDILNLHYDSDNLIYSLAQMPGSDFMSAISNTGQMFGLSEGHFYDNGEQRVRLGEIQIDSGITEFSPVAPTRGYYYFEVAEGEGPYFIRGSDTEERVQDDNEELLSFAETIEEMATVAEQDHYESVMYEGLMVEEASLTDDVATVQYTVESEGTEEERIRFEQGVQLTAIEFSAKELRLVNNTEGMTSVFPLQE</sequence>
<dbReference type="RefSeq" id="WP_204466717.1">
    <property type="nucleotide sequence ID" value="NZ_JAFBCV010000008.1"/>
</dbReference>
<evidence type="ECO:0000313" key="4">
    <source>
        <dbReference type="Proteomes" id="UP001179280"/>
    </source>
</evidence>
<dbReference type="EMBL" id="JAFBCV010000008">
    <property type="protein sequence ID" value="MBM7839477.1"/>
    <property type="molecule type" value="Genomic_DNA"/>
</dbReference>
<comment type="caution">
    <text evidence="3">The sequence shown here is derived from an EMBL/GenBank/DDBJ whole genome shotgun (WGS) entry which is preliminary data.</text>
</comment>
<feature type="compositionally biased region" description="Acidic residues" evidence="1">
    <location>
        <begin position="45"/>
        <end position="87"/>
    </location>
</feature>
<gene>
    <name evidence="3" type="ORF">JOC54_002757</name>
</gene>
<evidence type="ECO:0008006" key="5">
    <source>
        <dbReference type="Google" id="ProtNLM"/>
    </source>
</evidence>
<keyword evidence="2" id="KW-0732">Signal</keyword>